<feature type="chain" id="PRO_5011984460" description="Fimbrial protein" evidence="1">
    <location>
        <begin position="21"/>
        <end position="190"/>
    </location>
</feature>
<dbReference type="GO" id="GO:0007155">
    <property type="term" value="P:cell adhesion"/>
    <property type="evidence" value="ECO:0007669"/>
    <property type="project" value="InterPro"/>
</dbReference>
<gene>
    <name evidence="2" type="ORF">CZ809_03865</name>
</gene>
<evidence type="ECO:0008006" key="4">
    <source>
        <dbReference type="Google" id="ProtNLM"/>
    </source>
</evidence>
<accession>A0A1T5I5N5</accession>
<evidence type="ECO:0000313" key="3">
    <source>
        <dbReference type="Proteomes" id="UP000189966"/>
    </source>
</evidence>
<dbReference type="OrthoDB" id="7144665at2"/>
<evidence type="ECO:0000256" key="1">
    <source>
        <dbReference type="SAM" id="SignalP"/>
    </source>
</evidence>
<evidence type="ECO:0000313" key="2">
    <source>
        <dbReference type="EMBL" id="SKC34253.1"/>
    </source>
</evidence>
<dbReference type="RefSeq" id="WP_080159138.1">
    <property type="nucleotide sequence ID" value="NZ_FUZI01000014.1"/>
</dbReference>
<sequence length="190" mass="20592">MKINKMFFLILFMFPFYSYGNMVSTTSTNPEVSVDIPITANIISPTCSINNMSSGGLSQTIDMGFYTAQEIATGKVKEIDVPIIIDCSGSYGVYGVAFSFSKLGSYGSLGFSQPGSIRTSLNGISLSLMWKIDNTPVDLSDGYEKLLANNSSNLIDGSIKAKLLLMPSFSVGTMEKGRLRSGINVSTRYY</sequence>
<dbReference type="InterPro" id="IPR008966">
    <property type="entry name" value="Adhesion_dom_sf"/>
</dbReference>
<dbReference type="AlphaFoldDB" id="A0A1T5I5N5"/>
<dbReference type="EMBL" id="FUZI01000014">
    <property type="protein sequence ID" value="SKC34253.1"/>
    <property type="molecule type" value="Genomic_DNA"/>
</dbReference>
<dbReference type="Proteomes" id="UP000189966">
    <property type="component" value="Unassembled WGS sequence"/>
</dbReference>
<dbReference type="Gene3D" id="2.60.40.1090">
    <property type="entry name" value="Fimbrial-type adhesion domain"/>
    <property type="match status" value="1"/>
</dbReference>
<keyword evidence="1" id="KW-0732">Signal</keyword>
<organism evidence="2 3">
    <name type="scientific">Photobacterium piscicola</name>
    <dbReference type="NCBI Taxonomy" id="1378299"/>
    <lineage>
        <taxon>Bacteria</taxon>
        <taxon>Pseudomonadati</taxon>
        <taxon>Pseudomonadota</taxon>
        <taxon>Gammaproteobacteria</taxon>
        <taxon>Vibrionales</taxon>
        <taxon>Vibrionaceae</taxon>
        <taxon>Photobacterium</taxon>
    </lineage>
</organism>
<protein>
    <recommendedName>
        <fullName evidence="4">Fimbrial protein</fullName>
    </recommendedName>
</protein>
<reference evidence="2 3" key="1">
    <citation type="submission" date="2017-02" db="EMBL/GenBank/DDBJ databases">
        <authorList>
            <person name="Peterson S.W."/>
        </authorList>
    </citation>
    <scope>NUCLEOTIDE SEQUENCE [LARGE SCALE GENOMIC DNA]</scope>
    <source>
        <strain evidence="3">type strain: NCCB 100098</strain>
    </source>
</reference>
<feature type="signal peptide" evidence="1">
    <location>
        <begin position="1"/>
        <end position="20"/>
    </location>
</feature>
<dbReference type="InterPro" id="IPR036937">
    <property type="entry name" value="Adhesion_dom_fimbrial_sf"/>
</dbReference>
<dbReference type="GO" id="GO:0009289">
    <property type="term" value="C:pilus"/>
    <property type="evidence" value="ECO:0007669"/>
    <property type="project" value="InterPro"/>
</dbReference>
<dbReference type="SUPFAM" id="SSF49401">
    <property type="entry name" value="Bacterial adhesins"/>
    <property type="match status" value="1"/>
</dbReference>
<proteinExistence type="predicted"/>
<name>A0A1T5I5N5_9GAMM</name>